<dbReference type="Proteomes" id="UP000567795">
    <property type="component" value="Unassembled WGS sequence"/>
</dbReference>
<keyword evidence="1" id="KW-0805">Transcription regulation</keyword>
<dbReference type="PROSITE" id="PS00356">
    <property type="entry name" value="HTH_LACI_1"/>
    <property type="match status" value="1"/>
</dbReference>
<dbReference type="CDD" id="cd06267">
    <property type="entry name" value="PBP1_LacI_sugar_binding-like"/>
    <property type="match status" value="1"/>
</dbReference>
<dbReference type="GO" id="GO:0003700">
    <property type="term" value="F:DNA-binding transcription factor activity"/>
    <property type="evidence" value="ECO:0007669"/>
    <property type="project" value="TreeGrafter"/>
</dbReference>
<dbReference type="InterPro" id="IPR000843">
    <property type="entry name" value="HTH_LacI"/>
</dbReference>
<comment type="caution">
    <text evidence="5">The sequence shown here is derived from an EMBL/GenBank/DDBJ whole genome shotgun (WGS) entry which is preliminary data.</text>
</comment>
<evidence type="ECO:0000313" key="6">
    <source>
        <dbReference type="Proteomes" id="UP000567795"/>
    </source>
</evidence>
<evidence type="ECO:0000256" key="2">
    <source>
        <dbReference type="ARBA" id="ARBA00023125"/>
    </source>
</evidence>
<dbReference type="PANTHER" id="PTHR30146">
    <property type="entry name" value="LACI-RELATED TRANSCRIPTIONAL REPRESSOR"/>
    <property type="match status" value="1"/>
</dbReference>
<evidence type="ECO:0000259" key="4">
    <source>
        <dbReference type="PROSITE" id="PS50932"/>
    </source>
</evidence>
<name>A0A853A8E1_9ACTN</name>
<dbReference type="SUPFAM" id="SSF47413">
    <property type="entry name" value="lambda repressor-like DNA-binding domains"/>
    <property type="match status" value="1"/>
</dbReference>
<accession>A0A853A8E1</accession>
<dbReference type="InterPro" id="IPR046335">
    <property type="entry name" value="LacI/GalR-like_sensor"/>
</dbReference>
<dbReference type="SUPFAM" id="SSF53822">
    <property type="entry name" value="Periplasmic binding protein-like I"/>
    <property type="match status" value="1"/>
</dbReference>
<dbReference type="Gene3D" id="1.10.260.40">
    <property type="entry name" value="lambda repressor-like DNA-binding domains"/>
    <property type="match status" value="1"/>
</dbReference>
<evidence type="ECO:0000256" key="1">
    <source>
        <dbReference type="ARBA" id="ARBA00023015"/>
    </source>
</evidence>
<dbReference type="PRINTS" id="PR00036">
    <property type="entry name" value="HTHLACI"/>
</dbReference>
<feature type="domain" description="HTH lacI-type" evidence="4">
    <location>
        <begin position="19"/>
        <end position="73"/>
    </location>
</feature>
<proteinExistence type="predicted"/>
<gene>
    <name evidence="5" type="ORF">FHU37_003854</name>
</gene>
<dbReference type="SMART" id="SM00354">
    <property type="entry name" value="HTH_LACI"/>
    <property type="match status" value="1"/>
</dbReference>
<dbReference type="InterPro" id="IPR028082">
    <property type="entry name" value="Peripla_BP_I"/>
</dbReference>
<sequence length="345" mass="37103">MTAQQFGAPAGTRPGRRRPTIKDVAAVAGVSRGTVSRVLNGGTNVSPSAMDAVNRAIERTGYVLNRNARSLVTQRAWSVAFVLAEPQERFFEDPNFSTLLRGCTAELGKHDIPLLLATAGTQEERGRVVRFLGSGHVDGVLLVSTHAGNPLLEELSRGDLPVVACGRPMGHERRVAYVAADDREGARDVVRYLRERGRRRVATITGPLDTPGGVQRLEGYRDVVGSDGPDLVAHGDYTQRSGEEAMRQLLERAPDLDAVFVASDLMALGALTALRRAGRRVPEDVAVAGFDDAPIAVGAEPPLTTVRQPMERISAELVRLLMARIAGEEPSAVILPTELVVRRSA</sequence>
<protein>
    <submittedName>
        <fullName evidence="5">DNA-binding LacI/PurR family transcriptional regulator</fullName>
    </submittedName>
</protein>
<dbReference type="RefSeq" id="WP_179815419.1">
    <property type="nucleotide sequence ID" value="NZ_JACBZD010000001.1"/>
</dbReference>
<keyword evidence="2 5" id="KW-0238">DNA-binding</keyword>
<keyword evidence="3" id="KW-0804">Transcription</keyword>
<dbReference type="Pfam" id="PF13377">
    <property type="entry name" value="Peripla_BP_3"/>
    <property type="match status" value="1"/>
</dbReference>
<evidence type="ECO:0000256" key="3">
    <source>
        <dbReference type="ARBA" id="ARBA00023163"/>
    </source>
</evidence>
<dbReference type="EMBL" id="JACBZD010000001">
    <property type="protein sequence ID" value="NYI06911.1"/>
    <property type="molecule type" value="Genomic_DNA"/>
</dbReference>
<dbReference type="Pfam" id="PF00356">
    <property type="entry name" value="LacI"/>
    <property type="match status" value="1"/>
</dbReference>
<reference evidence="5 6" key="1">
    <citation type="submission" date="2020-07" db="EMBL/GenBank/DDBJ databases">
        <title>Sequencing the genomes of 1000 actinobacteria strains.</title>
        <authorList>
            <person name="Klenk H.-P."/>
        </authorList>
    </citation>
    <scope>NUCLEOTIDE SEQUENCE [LARGE SCALE GENOMIC DNA]</scope>
    <source>
        <strain evidence="5 6">DSM 42178</strain>
    </source>
</reference>
<keyword evidence="6" id="KW-1185">Reference proteome</keyword>
<dbReference type="Gene3D" id="3.40.50.2300">
    <property type="match status" value="2"/>
</dbReference>
<dbReference type="InterPro" id="IPR010982">
    <property type="entry name" value="Lambda_DNA-bd_dom_sf"/>
</dbReference>
<dbReference type="GO" id="GO:0000976">
    <property type="term" value="F:transcription cis-regulatory region binding"/>
    <property type="evidence" value="ECO:0007669"/>
    <property type="project" value="TreeGrafter"/>
</dbReference>
<dbReference type="PANTHER" id="PTHR30146:SF109">
    <property type="entry name" value="HTH-TYPE TRANSCRIPTIONAL REGULATOR GALS"/>
    <property type="match status" value="1"/>
</dbReference>
<dbReference type="CDD" id="cd01392">
    <property type="entry name" value="HTH_LacI"/>
    <property type="match status" value="1"/>
</dbReference>
<organism evidence="5 6">
    <name type="scientific">Allostreptomyces psammosilenae</name>
    <dbReference type="NCBI Taxonomy" id="1892865"/>
    <lineage>
        <taxon>Bacteria</taxon>
        <taxon>Bacillati</taxon>
        <taxon>Actinomycetota</taxon>
        <taxon>Actinomycetes</taxon>
        <taxon>Kitasatosporales</taxon>
        <taxon>Streptomycetaceae</taxon>
        <taxon>Allostreptomyces</taxon>
    </lineage>
</organism>
<dbReference type="PROSITE" id="PS50932">
    <property type="entry name" value="HTH_LACI_2"/>
    <property type="match status" value="1"/>
</dbReference>
<dbReference type="AlphaFoldDB" id="A0A853A8E1"/>
<evidence type="ECO:0000313" key="5">
    <source>
        <dbReference type="EMBL" id="NYI06911.1"/>
    </source>
</evidence>